<dbReference type="PANTHER" id="PTHR13393:SF0">
    <property type="entry name" value="RNA N6-ADENOSINE-METHYLTRANSFERASE METTL16"/>
    <property type="match status" value="1"/>
</dbReference>
<keyword evidence="1" id="KW-0963">Cytoplasm</keyword>
<keyword evidence="5" id="KW-0949">S-adenosyl-L-methionine</keyword>
<evidence type="ECO:0000256" key="5">
    <source>
        <dbReference type="ARBA" id="ARBA00022691"/>
    </source>
</evidence>
<sequence>MHPNNPYQKLYDFKQLVSAYPKLGKFVTTNLSGELTIQFGDSAAVYALNKAILLADYKLIDYIIPKGYLIPPIPGRLDYLLHLQDFYKEKTGTSPLKVLDIGAGANTIYCILGAQHFNWTMVGAESDYDAVNIAKQNISTTLSLQEKIEIRHQENKSFLFKGIIKAKEQFDITVCNPPFHGSKEEALKGTLRKQTNLNLQNQKKDRTSNFEGQANELWCNGGETLFIKRLIKESTRFKSQVRFFSSLVAKASSLPNVEKQLVKSKANYEVLRMEQGNKISRCVVWWYN</sequence>
<dbReference type="GO" id="GO:0052907">
    <property type="term" value="F:23S rRNA (adenine(1618)-N(6))-methyltransferase activity"/>
    <property type="evidence" value="ECO:0007669"/>
    <property type="project" value="UniProtKB-EC"/>
</dbReference>
<accession>A0ABU2Y9H8</accession>
<evidence type="ECO:0000313" key="6">
    <source>
        <dbReference type="EMBL" id="MDT0554839.1"/>
    </source>
</evidence>
<evidence type="ECO:0000256" key="2">
    <source>
        <dbReference type="ARBA" id="ARBA00022552"/>
    </source>
</evidence>
<proteinExistence type="predicted"/>
<dbReference type="EMBL" id="JAVRHZ010000001">
    <property type="protein sequence ID" value="MDT0554839.1"/>
    <property type="molecule type" value="Genomic_DNA"/>
</dbReference>
<dbReference type="RefSeq" id="WP_311331796.1">
    <property type="nucleotide sequence ID" value="NZ_JAVRHZ010000001.1"/>
</dbReference>
<dbReference type="NCBIfam" id="NF008725">
    <property type="entry name" value="PRK11727.1"/>
    <property type="match status" value="1"/>
</dbReference>
<dbReference type="PANTHER" id="PTHR13393">
    <property type="entry name" value="SAM-DEPENDENT METHYLTRANSFERASE"/>
    <property type="match status" value="1"/>
</dbReference>
<evidence type="ECO:0000256" key="4">
    <source>
        <dbReference type="ARBA" id="ARBA00022679"/>
    </source>
</evidence>
<evidence type="ECO:0000256" key="3">
    <source>
        <dbReference type="ARBA" id="ARBA00022603"/>
    </source>
</evidence>
<dbReference type="EC" id="2.1.1.181" evidence="6"/>
<dbReference type="InterPro" id="IPR010286">
    <property type="entry name" value="METTL16/RlmF"/>
</dbReference>
<keyword evidence="4 6" id="KW-0808">Transferase</keyword>
<keyword evidence="2" id="KW-0698">rRNA processing</keyword>
<keyword evidence="3 6" id="KW-0489">Methyltransferase</keyword>
<protein>
    <submittedName>
        <fullName evidence="6">23S rRNA (Adenine(1618)-N(6))-methyltransferase RlmF</fullName>
        <ecNumber evidence="6">2.1.1.181</ecNumber>
    </submittedName>
</protein>
<organism evidence="6 7">
    <name type="scientific">Patiriisocius hiemis</name>
    <dbReference type="NCBI Taxonomy" id="3075604"/>
    <lineage>
        <taxon>Bacteria</taxon>
        <taxon>Pseudomonadati</taxon>
        <taxon>Bacteroidota</taxon>
        <taxon>Flavobacteriia</taxon>
        <taxon>Flavobacteriales</taxon>
        <taxon>Flavobacteriaceae</taxon>
        <taxon>Patiriisocius</taxon>
    </lineage>
</organism>
<dbReference type="Pfam" id="PF05971">
    <property type="entry name" value="Methyltransf_10"/>
    <property type="match status" value="1"/>
</dbReference>
<evidence type="ECO:0000313" key="7">
    <source>
        <dbReference type="Proteomes" id="UP001254488"/>
    </source>
</evidence>
<dbReference type="InterPro" id="IPR029063">
    <property type="entry name" value="SAM-dependent_MTases_sf"/>
</dbReference>
<reference evidence="6 7" key="1">
    <citation type="submission" date="2023-09" db="EMBL/GenBank/DDBJ databases">
        <authorList>
            <person name="Rey-Velasco X."/>
        </authorList>
    </citation>
    <scope>NUCLEOTIDE SEQUENCE [LARGE SCALE GENOMIC DNA]</scope>
    <source>
        <strain evidence="6 7">W242</strain>
    </source>
</reference>
<keyword evidence="7" id="KW-1185">Reference proteome</keyword>
<dbReference type="PIRSF" id="PIRSF029038">
    <property type="entry name" value="Mtase_YbiN_prd"/>
    <property type="match status" value="1"/>
</dbReference>
<dbReference type="InterPro" id="IPR016909">
    <property type="entry name" value="rRNA_lsu_MeTfrase_F"/>
</dbReference>
<gene>
    <name evidence="6" type="primary">rlmF</name>
    <name evidence="6" type="ORF">RM538_02420</name>
</gene>
<evidence type="ECO:0000256" key="1">
    <source>
        <dbReference type="ARBA" id="ARBA00022490"/>
    </source>
</evidence>
<name>A0ABU2Y9H8_9FLAO</name>
<dbReference type="SUPFAM" id="SSF53335">
    <property type="entry name" value="S-adenosyl-L-methionine-dependent methyltransferases"/>
    <property type="match status" value="1"/>
</dbReference>
<dbReference type="Proteomes" id="UP001254488">
    <property type="component" value="Unassembled WGS sequence"/>
</dbReference>
<dbReference type="Gene3D" id="3.40.50.150">
    <property type="entry name" value="Vaccinia Virus protein VP39"/>
    <property type="match status" value="1"/>
</dbReference>
<comment type="caution">
    <text evidence="6">The sequence shown here is derived from an EMBL/GenBank/DDBJ whole genome shotgun (WGS) entry which is preliminary data.</text>
</comment>
<dbReference type="CDD" id="cd02440">
    <property type="entry name" value="AdoMet_MTases"/>
    <property type="match status" value="1"/>
</dbReference>